<sequence length="192" mass="22335">MGDFNEIVHPSEQKGGKFSHSRAAVLLNVMDKCNLVDIGMMGGMFTWNRPCTGNRMVYKRLDRALDDVSWRMAFPDAYVEVLCKFHSDHNPLILQCGLPLHNDGPRPFRFEVAWITHPNYSDIVQTAWGKSPDNFISCLHNVQQDSLRFNQEIFGNIRKRKNQIERRLKGIQQTLEMIDSARLIYLQRELQQ</sequence>
<dbReference type="InterPro" id="IPR036691">
    <property type="entry name" value="Endo/exonu/phosph_ase_sf"/>
</dbReference>
<dbReference type="PANTHER" id="PTHR33710">
    <property type="entry name" value="BNAC02G09200D PROTEIN"/>
    <property type="match status" value="1"/>
</dbReference>
<keyword evidence="1" id="KW-0695">RNA-directed DNA polymerase</keyword>
<dbReference type="SUPFAM" id="SSF56219">
    <property type="entry name" value="DNase I-like"/>
    <property type="match status" value="1"/>
</dbReference>
<dbReference type="Gene3D" id="3.60.10.10">
    <property type="entry name" value="Endonuclease/exonuclease/phosphatase"/>
    <property type="match status" value="1"/>
</dbReference>
<evidence type="ECO:0000313" key="2">
    <source>
        <dbReference type="Proteomes" id="UP000265520"/>
    </source>
</evidence>
<keyword evidence="2" id="KW-1185">Reference proteome</keyword>
<dbReference type="AlphaFoldDB" id="A0A392Q3I1"/>
<dbReference type="EMBL" id="LXQA010112176">
    <property type="protein sequence ID" value="MCI18871.1"/>
    <property type="molecule type" value="Genomic_DNA"/>
</dbReference>
<dbReference type="Proteomes" id="UP000265520">
    <property type="component" value="Unassembled WGS sequence"/>
</dbReference>
<reference evidence="1 2" key="1">
    <citation type="journal article" date="2018" name="Front. Plant Sci.">
        <title>Red Clover (Trifolium pratense) and Zigzag Clover (T. medium) - A Picture of Genomic Similarities and Differences.</title>
        <authorList>
            <person name="Dluhosova J."/>
            <person name="Istvanek J."/>
            <person name="Nedelnik J."/>
            <person name="Repkova J."/>
        </authorList>
    </citation>
    <scope>NUCLEOTIDE SEQUENCE [LARGE SCALE GENOMIC DNA]</scope>
    <source>
        <strain evidence="2">cv. 10/8</strain>
        <tissue evidence="1">Leaf</tissue>
    </source>
</reference>
<protein>
    <submittedName>
        <fullName evidence="1">RNA-directed DNA polymerase (Reverse transcriptase)</fullName>
    </submittedName>
</protein>
<comment type="caution">
    <text evidence="1">The sequence shown here is derived from an EMBL/GenBank/DDBJ whole genome shotgun (WGS) entry which is preliminary data.</text>
</comment>
<organism evidence="1 2">
    <name type="scientific">Trifolium medium</name>
    <dbReference type="NCBI Taxonomy" id="97028"/>
    <lineage>
        <taxon>Eukaryota</taxon>
        <taxon>Viridiplantae</taxon>
        <taxon>Streptophyta</taxon>
        <taxon>Embryophyta</taxon>
        <taxon>Tracheophyta</taxon>
        <taxon>Spermatophyta</taxon>
        <taxon>Magnoliopsida</taxon>
        <taxon>eudicotyledons</taxon>
        <taxon>Gunneridae</taxon>
        <taxon>Pentapetalae</taxon>
        <taxon>rosids</taxon>
        <taxon>fabids</taxon>
        <taxon>Fabales</taxon>
        <taxon>Fabaceae</taxon>
        <taxon>Papilionoideae</taxon>
        <taxon>50 kb inversion clade</taxon>
        <taxon>NPAAA clade</taxon>
        <taxon>Hologalegina</taxon>
        <taxon>IRL clade</taxon>
        <taxon>Trifolieae</taxon>
        <taxon>Trifolium</taxon>
    </lineage>
</organism>
<keyword evidence="1" id="KW-0548">Nucleotidyltransferase</keyword>
<evidence type="ECO:0000313" key="1">
    <source>
        <dbReference type="EMBL" id="MCI18871.1"/>
    </source>
</evidence>
<dbReference type="GO" id="GO:0003964">
    <property type="term" value="F:RNA-directed DNA polymerase activity"/>
    <property type="evidence" value="ECO:0007669"/>
    <property type="project" value="UniProtKB-KW"/>
</dbReference>
<keyword evidence="1" id="KW-0808">Transferase</keyword>
<dbReference type="PANTHER" id="PTHR33710:SF62">
    <property type="entry name" value="DUF4283 DOMAIN PROTEIN"/>
    <property type="match status" value="1"/>
</dbReference>
<accession>A0A392Q3I1</accession>
<proteinExistence type="predicted"/>
<name>A0A392Q3I1_9FABA</name>